<proteinExistence type="inferred from homology"/>
<dbReference type="RefSeq" id="WP_099149535.1">
    <property type="nucleotide sequence ID" value="NZ_PDUD01000011.1"/>
</dbReference>
<evidence type="ECO:0000256" key="4">
    <source>
        <dbReference type="ARBA" id="ARBA00022909"/>
    </source>
</evidence>
<dbReference type="InterPro" id="IPR006156">
    <property type="entry name" value="Dihydroneopterin_aldolase"/>
</dbReference>
<dbReference type="GO" id="GO:0005737">
    <property type="term" value="C:cytoplasm"/>
    <property type="evidence" value="ECO:0007669"/>
    <property type="project" value="TreeGrafter"/>
</dbReference>
<dbReference type="NCBIfam" id="TIGR00526">
    <property type="entry name" value="folB_dom"/>
    <property type="match status" value="1"/>
</dbReference>
<dbReference type="NCBIfam" id="TIGR00525">
    <property type="entry name" value="folB"/>
    <property type="match status" value="1"/>
</dbReference>
<name>A0A2D0NFC5_FLAN2</name>
<feature type="domain" description="Dihydroneopterin aldolase/epimerase" evidence="7">
    <location>
        <begin position="4"/>
        <end position="116"/>
    </location>
</feature>
<dbReference type="EMBL" id="PDUD01000011">
    <property type="protein sequence ID" value="PHN07201.1"/>
    <property type="molecule type" value="Genomic_DNA"/>
</dbReference>
<dbReference type="UniPathway" id="UPA00077">
    <property type="reaction ID" value="UER00154"/>
</dbReference>
<dbReference type="GO" id="GO:0046654">
    <property type="term" value="P:tetrahydrofolate biosynthetic process"/>
    <property type="evidence" value="ECO:0007669"/>
    <property type="project" value="UniProtKB-UniRule"/>
</dbReference>
<evidence type="ECO:0000313" key="9">
    <source>
        <dbReference type="Proteomes" id="UP000223913"/>
    </source>
</evidence>
<evidence type="ECO:0000256" key="3">
    <source>
        <dbReference type="ARBA" id="ARBA00005708"/>
    </source>
</evidence>
<organism evidence="8 9">
    <name type="scientific">Flavilitoribacter nigricans (strain ATCC 23147 / DSM 23189 / NBRC 102662 / NCIMB 1420 / SS-2)</name>
    <name type="common">Lewinella nigricans</name>
    <dbReference type="NCBI Taxonomy" id="1122177"/>
    <lineage>
        <taxon>Bacteria</taxon>
        <taxon>Pseudomonadati</taxon>
        <taxon>Bacteroidota</taxon>
        <taxon>Saprospiria</taxon>
        <taxon>Saprospirales</taxon>
        <taxon>Lewinellaceae</taxon>
        <taxon>Flavilitoribacter</taxon>
    </lineage>
</organism>
<dbReference type="SMART" id="SM00905">
    <property type="entry name" value="FolB"/>
    <property type="match status" value="1"/>
</dbReference>
<comment type="similarity">
    <text evidence="3 6">Belongs to the DHNA family.</text>
</comment>
<evidence type="ECO:0000313" key="8">
    <source>
        <dbReference type="EMBL" id="PHN07201.1"/>
    </source>
</evidence>
<evidence type="ECO:0000256" key="6">
    <source>
        <dbReference type="RuleBase" id="RU362079"/>
    </source>
</evidence>
<dbReference type="AlphaFoldDB" id="A0A2D0NFC5"/>
<keyword evidence="5 6" id="KW-0456">Lyase</keyword>
<dbReference type="InterPro" id="IPR006157">
    <property type="entry name" value="FolB_dom"/>
</dbReference>
<gene>
    <name evidence="8" type="primary">folB</name>
    <name evidence="8" type="ORF">CRP01_08240</name>
</gene>
<comment type="catalytic activity">
    <reaction evidence="1 6">
        <text>7,8-dihydroneopterin = 6-hydroxymethyl-7,8-dihydropterin + glycolaldehyde</text>
        <dbReference type="Rhea" id="RHEA:10540"/>
        <dbReference type="ChEBI" id="CHEBI:17001"/>
        <dbReference type="ChEBI" id="CHEBI:17071"/>
        <dbReference type="ChEBI" id="CHEBI:44841"/>
        <dbReference type="EC" id="4.1.2.25"/>
    </reaction>
</comment>
<dbReference type="Gene3D" id="3.30.1130.10">
    <property type="match status" value="1"/>
</dbReference>
<keyword evidence="4 6" id="KW-0289">Folate biosynthesis</keyword>
<reference evidence="8 9" key="1">
    <citation type="submission" date="2017-10" db="EMBL/GenBank/DDBJ databases">
        <title>The draft genome sequence of Lewinella nigricans NBRC 102662.</title>
        <authorList>
            <person name="Wang K."/>
        </authorList>
    </citation>
    <scope>NUCLEOTIDE SEQUENCE [LARGE SCALE GENOMIC DNA]</scope>
    <source>
        <strain evidence="8 9">NBRC 102662</strain>
    </source>
</reference>
<comment type="pathway">
    <text evidence="2 6">Cofactor biosynthesis; tetrahydrofolate biosynthesis; 2-amino-4-hydroxy-6-hydroxymethyl-7,8-dihydropteridine diphosphate from 7,8-dihydroneopterin triphosphate: step 3/4.</text>
</comment>
<dbReference type="GO" id="GO:0046656">
    <property type="term" value="P:folic acid biosynthetic process"/>
    <property type="evidence" value="ECO:0007669"/>
    <property type="project" value="UniProtKB-UniRule"/>
</dbReference>
<protein>
    <recommendedName>
        <fullName evidence="6">7,8-dihydroneopterin aldolase</fullName>
        <ecNumber evidence="6">4.1.2.25</ecNumber>
    </recommendedName>
</protein>
<dbReference type="PANTHER" id="PTHR42844">
    <property type="entry name" value="DIHYDRONEOPTERIN ALDOLASE 1-RELATED"/>
    <property type="match status" value="1"/>
</dbReference>
<dbReference type="SUPFAM" id="SSF55620">
    <property type="entry name" value="Tetrahydrobiopterin biosynthesis enzymes-like"/>
    <property type="match status" value="1"/>
</dbReference>
<dbReference type="Proteomes" id="UP000223913">
    <property type="component" value="Unassembled WGS sequence"/>
</dbReference>
<dbReference type="GO" id="GO:0004150">
    <property type="term" value="F:dihydroneopterin aldolase activity"/>
    <property type="evidence" value="ECO:0007669"/>
    <property type="project" value="UniProtKB-UniRule"/>
</dbReference>
<accession>A0A2D0NFC5</accession>
<dbReference type="InterPro" id="IPR043133">
    <property type="entry name" value="GTP-CH-I_C/QueF"/>
</dbReference>
<evidence type="ECO:0000256" key="2">
    <source>
        <dbReference type="ARBA" id="ARBA00005013"/>
    </source>
</evidence>
<evidence type="ECO:0000256" key="1">
    <source>
        <dbReference type="ARBA" id="ARBA00001353"/>
    </source>
</evidence>
<dbReference type="OrthoDB" id="9803748at2"/>
<dbReference type="EC" id="4.1.2.25" evidence="6"/>
<comment type="caution">
    <text evidence="8">The sequence shown here is derived from an EMBL/GenBank/DDBJ whole genome shotgun (WGS) entry which is preliminary data.</text>
</comment>
<dbReference type="PANTHER" id="PTHR42844:SF1">
    <property type="entry name" value="DIHYDRONEOPTERIN ALDOLASE 1-RELATED"/>
    <property type="match status" value="1"/>
</dbReference>
<evidence type="ECO:0000259" key="7">
    <source>
        <dbReference type="SMART" id="SM00905"/>
    </source>
</evidence>
<sequence length="133" mass="14725">MAIIALEGIRLYGYHGFYPEEETLGREFIVDVQVVADIEDAAEEDELSSSVNYETLYHICHAEFREPARLLETVAQRILDRIDRQFDNVQGAKVKVRKMNPPLAGPVDEASVEVSSGSLGFSVGDLVRILTGG</sequence>
<evidence type="ECO:0000256" key="5">
    <source>
        <dbReference type="ARBA" id="ARBA00023239"/>
    </source>
</evidence>
<keyword evidence="9" id="KW-1185">Reference proteome</keyword>
<comment type="function">
    <text evidence="6">Catalyzes the conversion of 7,8-dihydroneopterin to 6-hydroxymethyl-7,8-dihydropterin.</text>
</comment>
<dbReference type="Pfam" id="PF02152">
    <property type="entry name" value="FolB"/>
    <property type="match status" value="1"/>
</dbReference>